<organism evidence="2">
    <name type="scientific">Macropodaphis sp. YW-2015</name>
    <dbReference type="NCBI Taxonomy" id="1667255"/>
    <lineage>
        <taxon>Eukaryota</taxon>
        <taxon>Metazoa</taxon>
        <taxon>Ecdysozoa</taxon>
        <taxon>Arthropoda</taxon>
        <taxon>Hexapoda</taxon>
        <taxon>Insecta</taxon>
        <taxon>Pterygota</taxon>
        <taxon>Neoptera</taxon>
        <taxon>Paraneoptera</taxon>
        <taxon>Hemiptera</taxon>
        <taxon>Sternorrhyncha</taxon>
        <taxon>Aphidomorpha</taxon>
        <taxon>Aphidoidea</taxon>
        <taxon>Aphididae</taxon>
        <taxon>Macropodaphis</taxon>
    </lineage>
</organism>
<gene>
    <name evidence="2" type="primary">nad6</name>
</gene>
<evidence type="ECO:0000256" key="1">
    <source>
        <dbReference type="SAM" id="Phobius"/>
    </source>
</evidence>
<feature type="transmembrane region" description="Helical" evidence="1">
    <location>
        <begin position="132"/>
        <end position="152"/>
    </location>
</feature>
<feature type="transmembrane region" description="Helical" evidence="1">
    <location>
        <begin position="48"/>
        <end position="74"/>
    </location>
</feature>
<evidence type="ECO:0000313" key="2">
    <source>
        <dbReference type="EMBL" id="AKM70102.1"/>
    </source>
</evidence>
<protein>
    <submittedName>
        <fullName evidence="2">NADH dehydrogenase subunit 6</fullName>
    </submittedName>
</protein>
<geneLocation type="mitochondrion" evidence="2"/>
<dbReference type="AlphaFoldDB" id="A0A1L1YMZ0"/>
<keyword evidence="2" id="KW-0496">Mitochondrion</keyword>
<name>A0A1L1YMZ0_9HEMI</name>
<keyword evidence="1" id="KW-0812">Transmembrane</keyword>
<keyword evidence="1" id="KW-1133">Transmembrane helix</keyword>
<feature type="transmembrane region" description="Helical" evidence="1">
    <location>
        <begin position="95"/>
        <end position="112"/>
    </location>
</feature>
<proteinExistence type="predicted"/>
<dbReference type="EMBL" id="KP722577">
    <property type="protein sequence ID" value="AKM70102.1"/>
    <property type="molecule type" value="Genomic_DNA"/>
</dbReference>
<keyword evidence="1" id="KW-0472">Membrane</keyword>
<accession>A0A1L1YMZ0</accession>
<sequence>MNLPIFMINLILTKILTMKKPPLSSHLNILDQPMFIIILTNMFNNNSWISYTLFILYVGGLIMSSLHIFSIAFNELNIIKNKKYMLFKNFSKLKIFYFMKNFIILENFKFENKLLFEDNFYLLNMFILPNNMLIYFILIILFFMLILIIWLLKNNKGPIRQKKY</sequence>
<reference evidence="2" key="1">
    <citation type="submission" date="2015-01" db="EMBL/GenBank/DDBJ databases">
        <title>Mitochondrial genomes reveal the phylogenetics of aphids.</title>
        <authorList>
            <person name="Wang Y."/>
            <person name="Chen J."/>
            <person name="Jiang L.-Y."/>
            <person name="Qiao G.-X."/>
        </authorList>
    </citation>
    <scope>NUCLEOTIDE SEQUENCE</scope>
</reference>